<keyword evidence="2" id="KW-1185">Reference proteome</keyword>
<reference evidence="1" key="1">
    <citation type="journal article" date="2021" name="Environ. Microbiol.">
        <title>Gene family expansions and transcriptome signatures uncover fungal adaptations to wood decay.</title>
        <authorList>
            <person name="Hage H."/>
            <person name="Miyauchi S."/>
            <person name="Viragh M."/>
            <person name="Drula E."/>
            <person name="Min B."/>
            <person name="Chaduli D."/>
            <person name="Navarro D."/>
            <person name="Favel A."/>
            <person name="Norest M."/>
            <person name="Lesage-Meessen L."/>
            <person name="Balint B."/>
            <person name="Merenyi Z."/>
            <person name="de Eugenio L."/>
            <person name="Morin E."/>
            <person name="Martinez A.T."/>
            <person name="Baldrian P."/>
            <person name="Stursova M."/>
            <person name="Martinez M.J."/>
            <person name="Novotny C."/>
            <person name="Magnuson J.K."/>
            <person name="Spatafora J.W."/>
            <person name="Maurice S."/>
            <person name="Pangilinan J."/>
            <person name="Andreopoulos W."/>
            <person name="LaButti K."/>
            <person name="Hundley H."/>
            <person name="Na H."/>
            <person name="Kuo A."/>
            <person name="Barry K."/>
            <person name="Lipzen A."/>
            <person name="Henrissat B."/>
            <person name="Riley R."/>
            <person name="Ahrendt S."/>
            <person name="Nagy L.G."/>
            <person name="Grigoriev I.V."/>
            <person name="Martin F."/>
            <person name="Rosso M.N."/>
        </authorList>
    </citation>
    <scope>NUCLEOTIDE SEQUENCE</scope>
    <source>
        <strain evidence="1">CBS 384.51</strain>
    </source>
</reference>
<gene>
    <name evidence="1" type="ORF">BDY19DRAFT_928580</name>
</gene>
<proteinExistence type="predicted"/>
<evidence type="ECO:0000313" key="1">
    <source>
        <dbReference type="EMBL" id="KAI0092155.1"/>
    </source>
</evidence>
<accession>A0ACB8UDX6</accession>
<comment type="caution">
    <text evidence="1">The sequence shown here is derived from an EMBL/GenBank/DDBJ whole genome shotgun (WGS) entry which is preliminary data.</text>
</comment>
<evidence type="ECO:0000313" key="2">
    <source>
        <dbReference type="Proteomes" id="UP001055072"/>
    </source>
</evidence>
<sequence length="250" mass="28224">MADSALSSELSGLSMNTNVSSGRTISTTLTNARAVAHKAGKKLDETFYFQDAYFEVQDTIFKVHRRGFEESSPIFRDMFAVAKEDETLGLDPSNPIQLEGITIDQFKQLLSVMYHLHPDPNQPKPKPTLKSSKSSSSGTTKLTATQWISVLRLSTMWQMDLYREMAIAALSELPYSLPPAPRVYLAMRYNVETWFVPALVQLAQRPKPMGREEYQLLDADCLMKICKVRERFSRHCTSCSCLSGCFSLFL</sequence>
<organism evidence="1 2">
    <name type="scientific">Irpex rosettiformis</name>
    <dbReference type="NCBI Taxonomy" id="378272"/>
    <lineage>
        <taxon>Eukaryota</taxon>
        <taxon>Fungi</taxon>
        <taxon>Dikarya</taxon>
        <taxon>Basidiomycota</taxon>
        <taxon>Agaricomycotina</taxon>
        <taxon>Agaricomycetes</taxon>
        <taxon>Polyporales</taxon>
        <taxon>Irpicaceae</taxon>
        <taxon>Irpex</taxon>
    </lineage>
</organism>
<dbReference type="Proteomes" id="UP001055072">
    <property type="component" value="Unassembled WGS sequence"/>
</dbReference>
<protein>
    <submittedName>
        <fullName evidence="1">Uncharacterized protein</fullName>
    </submittedName>
</protein>
<dbReference type="EMBL" id="MU274904">
    <property type="protein sequence ID" value="KAI0092155.1"/>
    <property type="molecule type" value="Genomic_DNA"/>
</dbReference>
<name>A0ACB8UDX6_9APHY</name>